<dbReference type="Pfam" id="PF01471">
    <property type="entry name" value="PG_binding_1"/>
    <property type="match status" value="1"/>
</dbReference>
<reference evidence="2" key="1">
    <citation type="journal article" date="2021" name="PeerJ">
        <title>Extensive microbial diversity within the chicken gut microbiome revealed by metagenomics and culture.</title>
        <authorList>
            <person name="Gilroy R."/>
            <person name="Ravi A."/>
            <person name="Getino M."/>
            <person name="Pursley I."/>
            <person name="Horton D.L."/>
            <person name="Alikhan N.F."/>
            <person name="Baker D."/>
            <person name="Gharbi K."/>
            <person name="Hall N."/>
            <person name="Watson M."/>
            <person name="Adriaenssens E.M."/>
            <person name="Foster-Nyarko E."/>
            <person name="Jarju S."/>
            <person name="Secka A."/>
            <person name="Antonio M."/>
            <person name="Oren A."/>
            <person name="Chaudhuri R.R."/>
            <person name="La Ragione R."/>
            <person name="Hildebrand F."/>
            <person name="Pallen M.J."/>
        </authorList>
    </citation>
    <scope>NUCLEOTIDE SEQUENCE</scope>
    <source>
        <strain evidence="2">ChiBcec1-1093</strain>
    </source>
</reference>
<feature type="domain" description="Peptidoglycan binding-like" evidence="1">
    <location>
        <begin position="345"/>
        <end position="406"/>
    </location>
</feature>
<evidence type="ECO:0000313" key="3">
    <source>
        <dbReference type="Proteomes" id="UP000824101"/>
    </source>
</evidence>
<organism evidence="2 3">
    <name type="scientific">Candidatus Lachnoclostridium stercorigallinarum</name>
    <dbReference type="NCBI Taxonomy" id="2838634"/>
    <lineage>
        <taxon>Bacteria</taxon>
        <taxon>Bacillati</taxon>
        <taxon>Bacillota</taxon>
        <taxon>Clostridia</taxon>
        <taxon>Lachnospirales</taxon>
        <taxon>Lachnospiraceae</taxon>
    </lineage>
</organism>
<proteinExistence type="predicted"/>
<dbReference type="InterPro" id="IPR036365">
    <property type="entry name" value="PGBD-like_sf"/>
</dbReference>
<dbReference type="InterPro" id="IPR002477">
    <property type="entry name" value="Peptidoglycan-bd-like"/>
</dbReference>
<evidence type="ECO:0000313" key="2">
    <source>
        <dbReference type="EMBL" id="HIZ80345.1"/>
    </source>
</evidence>
<sequence>MQFHLSAAAAGDSAGYLQVDVVSSQNNFPIPDASVTISPESAPDIPLEQLTTNSSGQTENLALAAPPLEYSLSPGDIRPYSEYHLHIEAPGFKPVDISGTEILANSTSIQNVRMEPQDDNAPINNDIIIPDHTLYGDYPPKIAESEVKPVTDTGEIVLSRVVVPEIIIVHDGVPTNASAPNYYVPYRDYIKNVASSEIYATWPHTSIVANVLAIMSFTLNRVYTEWYRGQGYDFTITSSTAFDHKWIYGRNFYESIAVVVDEIFDNYLSRPNVKQPILTQYCDGKRVQCPGWMTQWGSCSLGEQGYSPIEILRYYYGESIYINTADQISGIPISWPGYELTVGSSGDKVRHVQEQLDTIATIYSAIPRIDQDGVYGPATQAAVSAFQSIFGLPQTGVIDFATWNKISHIYVGITRIAELN</sequence>
<comment type="caution">
    <text evidence="2">The sequence shown here is derived from an EMBL/GenBank/DDBJ whole genome shotgun (WGS) entry which is preliminary data.</text>
</comment>
<name>A0A9D2K5X6_9FIRM</name>
<gene>
    <name evidence="2" type="ORF">IAA17_11220</name>
</gene>
<dbReference type="Proteomes" id="UP000824101">
    <property type="component" value="Unassembled WGS sequence"/>
</dbReference>
<evidence type="ECO:0000259" key="1">
    <source>
        <dbReference type="Pfam" id="PF01471"/>
    </source>
</evidence>
<dbReference type="AlphaFoldDB" id="A0A9D2K5X6"/>
<dbReference type="Gene3D" id="1.10.101.10">
    <property type="entry name" value="PGBD-like superfamily/PGBD"/>
    <property type="match status" value="1"/>
</dbReference>
<accession>A0A9D2K5X6</accession>
<protein>
    <submittedName>
        <fullName evidence="2">Peptidoglycan-binding protein</fullName>
    </submittedName>
</protein>
<dbReference type="InterPro" id="IPR036366">
    <property type="entry name" value="PGBDSf"/>
</dbReference>
<reference evidence="2" key="2">
    <citation type="submission" date="2021-04" db="EMBL/GenBank/DDBJ databases">
        <authorList>
            <person name="Gilroy R."/>
        </authorList>
    </citation>
    <scope>NUCLEOTIDE SEQUENCE</scope>
    <source>
        <strain evidence="2">ChiBcec1-1093</strain>
    </source>
</reference>
<dbReference type="EMBL" id="DXBC01000177">
    <property type="protein sequence ID" value="HIZ80345.1"/>
    <property type="molecule type" value="Genomic_DNA"/>
</dbReference>
<dbReference type="SUPFAM" id="SSF47090">
    <property type="entry name" value="PGBD-like"/>
    <property type="match status" value="1"/>
</dbReference>